<proteinExistence type="predicted"/>
<keyword evidence="3" id="KW-1185">Reference proteome</keyword>
<dbReference type="Pfam" id="PF00501">
    <property type="entry name" value="AMP-binding"/>
    <property type="match status" value="1"/>
</dbReference>
<sequence>MLGRLDYMMCQTNHDRLLAEIETAIPEDLEQIWKWNNTVPASTKRCVQEMIGDKAQAQPNAPAVCAWDGEVTYSKLDHLAMRLAGRLIDLGVGLDSLVPLCFEKSIWTTVARLGVLKAGRAFVMLDPSLPEQRLQAIIQQVKASLVVSSLSNQSLSSRLAQDVLTIGSEFFADQGDRANQRLNRSSPTSVAYVTFTSGSTETPKGVIITRTNSNVVTSFLPESSIEYLSQLFLSPNSLIGI</sequence>
<gene>
    <name evidence="2" type="ORF">ABVK25_009271</name>
</gene>
<dbReference type="Proteomes" id="UP001590951">
    <property type="component" value="Unassembled WGS sequence"/>
</dbReference>
<dbReference type="Gene3D" id="3.40.50.980">
    <property type="match status" value="2"/>
</dbReference>
<dbReference type="PANTHER" id="PTHR45527:SF1">
    <property type="entry name" value="FATTY ACID SYNTHASE"/>
    <property type="match status" value="1"/>
</dbReference>
<comment type="caution">
    <text evidence="2">The sequence shown here is derived from an EMBL/GenBank/DDBJ whole genome shotgun (WGS) entry which is preliminary data.</text>
</comment>
<reference evidence="2 3" key="1">
    <citation type="submission" date="2024-09" db="EMBL/GenBank/DDBJ databases">
        <title>Rethinking Asexuality: The Enigmatic Case of Functional Sexual Genes in Lepraria (Stereocaulaceae).</title>
        <authorList>
            <person name="Doellman M."/>
            <person name="Sun Y."/>
            <person name="Barcenas-Pena A."/>
            <person name="Lumbsch H.T."/>
            <person name="Grewe F."/>
        </authorList>
    </citation>
    <scope>NUCLEOTIDE SEQUENCE [LARGE SCALE GENOMIC DNA]</scope>
    <source>
        <strain evidence="2 3">Grewe 0041</strain>
    </source>
</reference>
<evidence type="ECO:0000313" key="3">
    <source>
        <dbReference type="Proteomes" id="UP001590951"/>
    </source>
</evidence>
<dbReference type="PANTHER" id="PTHR45527">
    <property type="entry name" value="NONRIBOSOMAL PEPTIDE SYNTHETASE"/>
    <property type="match status" value="1"/>
</dbReference>
<evidence type="ECO:0000259" key="1">
    <source>
        <dbReference type="Pfam" id="PF00501"/>
    </source>
</evidence>
<dbReference type="InterPro" id="IPR000873">
    <property type="entry name" value="AMP-dep_synth/lig_dom"/>
</dbReference>
<feature type="domain" description="AMP-dependent synthetase/ligase" evidence="1">
    <location>
        <begin position="54"/>
        <end position="212"/>
    </location>
</feature>
<name>A0ABR4AXQ3_9LECA</name>
<evidence type="ECO:0000313" key="2">
    <source>
        <dbReference type="EMBL" id="KAL2050437.1"/>
    </source>
</evidence>
<organism evidence="2 3">
    <name type="scientific">Lepraria finkii</name>
    <dbReference type="NCBI Taxonomy" id="1340010"/>
    <lineage>
        <taxon>Eukaryota</taxon>
        <taxon>Fungi</taxon>
        <taxon>Dikarya</taxon>
        <taxon>Ascomycota</taxon>
        <taxon>Pezizomycotina</taxon>
        <taxon>Lecanoromycetes</taxon>
        <taxon>OSLEUM clade</taxon>
        <taxon>Lecanoromycetidae</taxon>
        <taxon>Lecanorales</taxon>
        <taxon>Lecanorineae</taxon>
        <taxon>Stereocaulaceae</taxon>
        <taxon>Lepraria</taxon>
    </lineage>
</organism>
<protein>
    <recommendedName>
        <fullName evidence="1">AMP-dependent synthetase/ligase domain-containing protein</fullName>
    </recommendedName>
</protein>
<dbReference type="EMBL" id="JBHFEH010000047">
    <property type="protein sequence ID" value="KAL2050437.1"/>
    <property type="molecule type" value="Genomic_DNA"/>
</dbReference>
<dbReference type="SUPFAM" id="SSF56801">
    <property type="entry name" value="Acetyl-CoA synthetase-like"/>
    <property type="match status" value="1"/>
</dbReference>
<accession>A0ABR4AXQ3</accession>